<feature type="transmembrane region" description="Helical" evidence="5">
    <location>
        <begin position="161"/>
        <end position="183"/>
    </location>
</feature>
<evidence type="ECO:0000313" key="7">
    <source>
        <dbReference type="Proteomes" id="UP000886812"/>
    </source>
</evidence>
<keyword evidence="4 5" id="KW-0472">Membrane</keyword>
<evidence type="ECO:0000256" key="4">
    <source>
        <dbReference type="ARBA" id="ARBA00023136"/>
    </source>
</evidence>
<evidence type="ECO:0000256" key="5">
    <source>
        <dbReference type="SAM" id="Phobius"/>
    </source>
</evidence>
<dbReference type="AlphaFoldDB" id="A0A9D1NK65"/>
<reference evidence="6" key="2">
    <citation type="journal article" date="2021" name="PeerJ">
        <title>Extensive microbial diversity within the chicken gut microbiome revealed by metagenomics and culture.</title>
        <authorList>
            <person name="Gilroy R."/>
            <person name="Ravi A."/>
            <person name="Getino M."/>
            <person name="Pursley I."/>
            <person name="Horton D.L."/>
            <person name="Alikhan N.F."/>
            <person name="Baker D."/>
            <person name="Gharbi K."/>
            <person name="Hall N."/>
            <person name="Watson M."/>
            <person name="Adriaenssens E.M."/>
            <person name="Foster-Nyarko E."/>
            <person name="Jarju S."/>
            <person name="Secka A."/>
            <person name="Antonio M."/>
            <person name="Oren A."/>
            <person name="Chaudhuri R.R."/>
            <person name="La Ragione R."/>
            <person name="Hildebrand F."/>
            <person name="Pallen M.J."/>
        </authorList>
    </citation>
    <scope>NUCLEOTIDE SEQUENCE</scope>
    <source>
        <strain evidence="6">10669</strain>
    </source>
</reference>
<dbReference type="Pfam" id="PF01758">
    <property type="entry name" value="SBF"/>
    <property type="match status" value="1"/>
</dbReference>
<protein>
    <submittedName>
        <fullName evidence="6">Uncharacterized protein</fullName>
    </submittedName>
</protein>
<evidence type="ECO:0000256" key="3">
    <source>
        <dbReference type="ARBA" id="ARBA00022989"/>
    </source>
</evidence>
<feature type="transmembrane region" description="Helical" evidence="5">
    <location>
        <begin position="226"/>
        <end position="248"/>
    </location>
</feature>
<reference evidence="6" key="1">
    <citation type="submission" date="2020-10" db="EMBL/GenBank/DDBJ databases">
        <authorList>
            <person name="Gilroy R."/>
        </authorList>
    </citation>
    <scope>NUCLEOTIDE SEQUENCE</scope>
    <source>
        <strain evidence="6">10669</strain>
    </source>
</reference>
<gene>
    <name evidence="6" type="ORF">IAC75_05680</name>
</gene>
<dbReference type="Gene3D" id="1.20.1530.20">
    <property type="match status" value="1"/>
</dbReference>
<keyword evidence="2 5" id="KW-0812">Transmembrane</keyword>
<comment type="caution">
    <text evidence="6">The sequence shown here is derived from an EMBL/GenBank/DDBJ whole genome shotgun (WGS) entry which is preliminary data.</text>
</comment>
<organism evidence="6 7">
    <name type="scientific">Candidatus Spyradosoma merdigallinarum</name>
    <dbReference type="NCBI Taxonomy" id="2840950"/>
    <lineage>
        <taxon>Bacteria</taxon>
        <taxon>Pseudomonadati</taxon>
        <taxon>Verrucomicrobiota</taxon>
        <taxon>Opitutia</taxon>
        <taxon>Opitutia incertae sedis</taxon>
        <taxon>Candidatus Spyradosoma</taxon>
    </lineage>
</organism>
<accession>A0A9D1NK65</accession>
<dbReference type="InterPro" id="IPR038770">
    <property type="entry name" value="Na+/solute_symporter_sf"/>
</dbReference>
<keyword evidence="3 5" id="KW-1133">Transmembrane helix</keyword>
<feature type="transmembrane region" description="Helical" evidence="5">
    <location>
        <begin position="268"/>
        <end position="290"/>
    </location>
</feature>
<feature type="transmembrane region" description="Helical" evidence="5">
    <location>
        <begin position="195"/>
        <end position="214"/>
    </location>
</feature>
<dbReference type="InterPro" id="IPR002657">
    <property type="entry name" value="BilAc:Na_symport/Acr3"/>
</dbReference>
<dbReference type="GO" id="GO:0016020">
    <property type="term" value="C:membrane"/>
    <property type="evidence" value="ECO:0007669"/>
    <property type="project" value="UniProtKB-SubCell"/>
</dbReference>
<name>A0A9D1NK65_9BACT</name>
<evidence type="ECO:0000256" key="1">
    <source>
        <dbReference type="ARBA" id="ARBA00004141"/>
    </source>
</evidence>
<dbReference type="EMBL" id="DVOG01000146">
    <property type="protein sequence ID" value="HIV04620.1"/>
    <property type="molecule type" value="Genomic_DNA"/>
</dbReference>
<evidence type="ECO:0000313" key="6">
    <source>
        <dbReference type="EMBL" id="HIV04620.1"/>
    </source>
</evidence>
<feature type="transmembrane region" description="Helical" evidence="5">
    <location>
        <begin position="73"/>
        <end position="91"/>
    </location>
</feature>
<sequence length="311" mass="34372">MKIRINPGTRRMLCLVGAMALGGGVPALFRPAGAFFENCAGDFVPPMVMLMLLFSFIDVKFSRESTGWSHLRIPLFMVALATCAYFAVGKLTGNEDFAVMAFLIGMTPTANAAPVITGLLGRREDYATVSVVSTNLFTAVALAPVSALVFGDALEIDTFSLAWKTMMLVGVPFALSVIFRNFMKPVAAFIRRWKFLSFYLWMVMLFTVCAQSSAYVSKQEHLSPTLLLEIFALAASLCAINFAAGYFLGEPRFRRECSQSLGQKNTMLMLWVGLAFFNPVVALGPTFYVVCHNLWNSWQLRHADVNETTIK</sequence>
<evidence type="ECO:0000256" key="2">
    <source>
        <dbReference type="ARBA" id="ARBA00022692"/>
    </source>
</evidence>
<comment type="subcellular location">
    <subcellularLocation>
        <location evidence="1">Membrane</location>
        <topology evidence="1">Multi-pass membrane protein</topology>
    </subcellularLocation>
</comment>
<feature type="transmembrane region" description="Helical" evidence="5">
    <location>
        <begin position="127"/>
        <end position="149"/>
    </location>
</feature>
<proteinExistence type="predicted"/>
<dbReference type="Proteomes" id="UP000886812">
    <property type="component" value="Unassembled WGS sequence"/>
</dbReference>
<feature type="transmembrane region" description="Helical" evidence="5">
    <location>
        <begin position="43"/>
        <end position="61"/>
    </location>
</feature>
<feature type="transmembrane region" description="Helical" evidence="5">
    <location>
        <begin position="97"/>
        <end position="120"/>
    </location>
</feature>